<dbReference type="Gene3D" id="3.30.420.40">
    <property type="match status" value="2"/>
</dbReference>
<keyword evidence="4" id="KW-0238">DNA-binding</keyword>
<dbReference type="Gene3D" id="1.10.10.10">
    <property type="entry name" value="Winged helix-like DNA-binding domain superfamily/Winged helix DNA-binding domain"/>
    <property type="match status" value="1"/>
</dbReference>
<dbReference type="CDD" id="cd00090">
    <property type="entry name" value="HTH_ARSR"/>
    <property type="match status" value="1"/>
</dbReference>
<evidence type="ECO:0000256" key="3">
    <source>
        <dbReference type="ARBA" id="ARBA00022629"/>
    </source>
</evidence>
<sequence>MHKGDWNYIRNLNRRVILEEIVKNASLSRSELARITGLNKATISTQIHDLLEQGLVIETRTEALDTPGRKPIIIEMNERAGFTIGVDIDELSTNIIFCDLKGRRLHQKQLHLDTYHFESMLDELIHQLQTEIDVFQHGTSAPPLAGIGVGIHGIVNNDSQIVYTPKQEWIDLDVKTRLEEAFDAPVHVDNSANLAVYAEHVYAKHVSDLFCLTLYSGIGLGMVKDSVIYRGHQGFAGEIGHMIIEPNGKPCPCGNHGCWELYASNKAFFKLLHENDDEFHTQEQVSKHLETMDAEQEIDEYIFYLSIGVNNVINIFNPGRIIINSPLFASKPELLDRVEASLQSKFNNYEELKISSLNEDACALGAAALAFKKFLGVHHVDHSASFPAPQ</sequence>
<keyword evidence="5" id="KW-0418">Kinase</keyword>
<dbReference type="Pfam" id="PF13412">
    <property type="entry name" value="HTH_24"/>
    <property type="match status" value="1"/>
</dbReference>
<dbReference type="GO" id="GO:0003677">
    <property type="term" value="F:DNA binding"/>
    <property type="evidence" value="ECO:0007669"/>
    <property type="project" value="UniProtKB-KW"/>
</dbReference>
<protein>
    <submittedName>
        <fullName evidence="5">Sugar kinase of the NBD/HSP70 family, may contain an N-terminal HTH domain</fullName>
    </submittedName>
</protein>
<accession>A0A1H2QQ12</accession>
<dbReference type="OrthoDB" id="9796533at2"/>
<dbReference type="STRING" id="1122204.SAMN05421781_0419"/>
<keyword evidence="3" id="KW-0859">Xylose metabolism</keyword>
<dbReference type="Proteomes" id="UP000199488">
    <property type="component" value="Unassembled WGS sequence"/>
</dbReference>
<proteinExistence type="inferred from homology"/>
<dbReference type="InterPro" id="IPR036388">
    <property type="entry name" value="WH-like_DNA-bd_sf"/>
</dbReference>
<dbReference type="InterPro" id="IPR011991">
    <property type="entry name" value="ArsR-like_HTH"/>
</dbReference>
<organism evidence="5 6">
    <name type="scientific">Marinococcus luteus</name>
    <dbReference type="NCBI Taxonomy" id="1122204"/>
    <lineage>
        <taxon>Bacteria</taxon>
        <taxon>Bacillati</taxon>
        <taxon>Bacillota</taxon>
        <taxon>Bacilli</taxon>
        <taxon>Bacillales</taxon>
        <taxon>Bacillaceae</taxon>
        <taxon>Marinococcus</taxon>
    </lineage>
</organism>
<keyword evidence="3" id="KW-0119">Carbohydrate metabolism</keyword>
<dbReference type="CDD" id="cd24077">
    <property type="entry name" value="ASKHA_ATPase_ROK_SaXylR-like"/>
    <property type="match status" value="1"/>
</dbReference>
<comment type="function">
    <text evidence="1">Transcriptional repressor of xylose-utilizing enzymes.</text>
</comment>
<dbReference type="InterPro" id="IPR000600">
    <property type="entry name" value="ROK"/>
</dbReference>
<dbReference type="EMBL" id="FNNC01000001">
    <property type="protein sequence ID" value="SDW09277.1"/>
    <property type="molecule type" value="Genomic_DNA"/>
</dbReference>
<evidence type="ECO:0000256" key="4">
    <source>
        <dbReference type="ARBA" id="ARBA00023125"/>
    </source>
</evidence>
<keyword evidence="5" id="KW-0808">Transferase</keyword>
<comment type="similarity">
    <text evidence="2">Belongs to the ROK (NagC/XylR) family.</text>
</comment>
<dbReference type="SUPFAM" id="SSF53067">
    <property type="entry name" value="Actin-like ATPase domain"/>
    <property type="match status" value="1"/>
</dbReference>
<dbReference type="InterPro" id="IPR049874">
    <property type="entry name" value="ROK_cs"/>
</dbReference>
<dbReference type="InterPro" id="IPR043129">
    <property type="entry name" value="ATPase_NBD"/>
</dbReference>
<dbReference type="SUPFAM" id="SSF46785">
    <property type="entry name" value="Winged helix' DNA-binding domain"/>
    <property type="match status" value="1"/>
</dbReference>
<dbReference type="GO" id="GO:0042732">
    <property type="term" value="P:D-xylose metabolic process"/>
    <property type="evidence" value="ECO:0007669"/>
    <property type="project" value="UniProtKB-KW"/>
</dbReference>
<dbReference type="AlphaFoldDB" id="A0A1H2QQ12"/>
<dbReference type="InterPro" id="IPR036390">
    <property type="entry name" value="WH_DNA-bd_sf"/>
</dbReference>
<reference evidence="5 6" key="1">
    <citation type="submission" date="2016-10" db="EMBL/GenBank/DDBJ databases">
        <authorList>
            <person name="de Groot N.N."/>
        </authorList>
    </citation>
    <scope>NUCLEOTIDE SEQUENCE [LARGE SCALE GENOMIC DNA]</scope>
    <source>
        <strain evidence="5 6">DSM 23126</strain>
    </source>
</reference>
<keyword evidence="6" id="KW-1185">Reference proteome</keyword>
<evidence type="ECO:0000256" key="2">
    <source>
        <dbReference type="ARBA" id="ARBA00006479"/>
    </source>
</evidence>
<dbReference type="PANTHER" id="PTHR18964">
    <property type="entry name" value="ROK (REPRESSOR, ORF, KINASE) FAMILY"/>
    <property type="match status" value="1"/>
</dbReference>
<dbReference type="Pfam" id="PF00480">
    <property type="entry name" value="ROK"/>
    <property type="match status" value="1"/>
</dbReference>
<name>A0A1H2QQ12_9BACI</name>
<dbReference type="PROSITE" id="PS01125">
    <property type="entry name" value="ROK"/>
    <property type="match status" value="1"/>
</dbReference>
<evidence type="ECO:0000313" key="6">
    <source>
        <dbReference type="Proteomes" id="UP000199488"/>
    </source>
</evidence>
<dbReference type="RefSeq" id="WP_091610558.1">
    <property type="nucleotide sequence ID" value="NZ_FNNC01000001.1"/>
</dbReference>
<dbReference type="PANTHER" id="PTHR18964:SF149">
    <property type="entry name" value="BIFUNCTIONAL UDP-N-ACETYLGLUCOSAMINE 2-EPIMERASE_N-ACETYLMANNOSAMINE KINASE"/>
    <property type="match status" value="1"/>
</dbReference>
<evidence type="ECO:0000313" key="5">
    <source>
        <dbReference type="EMBL" id="SDW09277.1"/>
    </source>
</evidence>
<dbReference type="GO" id="GO:0016301">
    <property type="term" value="F:kinase activity"/>
    <property type="evidence" value="ECO:0007669"/>
    <property type="project" value="UniProtKB-KW"/>
</dbReference>
<evidence type="ECO:0000256" key="1">
    <source>
        <dbReference type="ARBA" id="ARBA00002486"/>
    </source>
</evidence>
<gene>
    <name evidence="5" type="ORF">SAMN05421781_0419</name>
</gene>